<evidence type="ECO:0000256" key="2">
    <source>
        <dbReference type="PROSITE-ProRule" id="PRU00703"/>
    </source>
</evidence>
<evidence type="ECO:0000313" key="4">
    <source>
        <dbReference type="EMBL" id="SFB90725.1"/>
    </source>
</evidence>
<dbReference type="InterPro" id="IPR051257">
    <property type="entry name" value="Diverse_CBS-Domain"/>
</dbReference>
<dbReference type="PANTHER" id="PTHR43080:SF2">
    <property type="entry name" value="CBS DOMAIN-CONTAINING PROTEIN"/>
    <property type="match status" value="1"/>
</dbReference>
<keyword evidence="5" id="KW-1185">Reference proteome</keyword>
<dbReference type="PROSITE" id="PS51371">
    <property type="entry name" value="CBS"/>
    <property type="match status" value="2"/>
</dbReference>
<dbReference type="Proteomes" id="UP000198862">
    <property type="component" value="Unassembled WGS sequence"/>
</dbReference>
<reference evidence="4 5" key="1">
    <citation type="submission" date="2016-10" db="EMBL/GenBank/DDBJ databases">
        <authorList>
            <person name="de Groot N.N."/>
        </authorList>
    </citation>
    <scope>NUCLEOTIDE SEQUENCE [LARGE SCALE GENOMIC DNA]</scope>
    <source>
        <strain evidence="4 5">DSM 6059</strain>
    </source>
</reference>
<dbReference type="OrthoDB" id="9802114at2"/>
<dbReference type="Pfam" id="PF00571">
    <property type="entry name" value="CBS"/>
    <property type="match status" value="2"/>
</dbReference>
<dbReference type="STRING" id="1123010.SAMN02745724_00449"/>
<dbReference type="InterPro" id="IPR000644">
    <property type="entry name" value="CBS_dom"/>
</dbReference>
<dbReference type="InterPro" id="IPR046342">
    <property type="entry name" value="CBS_dom_sf"/>
</dbReference>
<protein>
    <submittedName>
        <fullName evidence="4">CBS domain-containing protein</fullName>
    </submittedName>
</protein>
<dbReference type="SUPFAM" id="SSF54631">
    <property type="entry name" value="CBS-domain pair"/>
    <property type="match status" value="1"/>
</dbReference>
<name>A0A1I1EU78_9GAMM</name>
<gene>
    <name evidence="4" type="ORF">SAMN02745724_00449</name>
</gene>
<dbReference type="RefSeq" id="WP_091979456.1">
    <property type="nucleotide sequence ID" value="NZ_FOLO01000002.1"/>
</dbReference>
<dbReference type="AlphaFoldDB" id="A0A1I1EU78"/>
<keyword evidence="1 2" id="KW-0129">CBS domain</keyword>
<feature type="domain" description="CBS" evidence="3">
    <location>
        <begin position="9"/>
        <end position="64"/>
    </location>
</feature>
<sequence>MNKVIADIMTTSVFQLDAENSMFEVHQLMKESQIRHVPISQNNEFIGVVTQKSIISKVMYLLDNYGSSALERREKSISVNELIDKKIVFANPDMPLVDAAQFFLSNRHGCLPIVSNENKLQGIVTSSDFVKLSLLLLEREN</sequence>
<dbReference type="Gene3D" id="3.10.580.10">
    <property type="entry name" value="CBS-domain"/>
    <property type="match status" value="1"/>
</dbReference>
<dbReference type="PANTHER" id="PTHR43080">
    <property type="entry name" value="CBS DOMAIN-CONTAINING PROTEIN CBSX3, MITOCHONDRIAL"/>
    <property type="match status" value="1"/>
</dbReference>
<evidence type="ECO:0000259" key="3">
    <source>
        <dbReference type="PROSITE" id="PS51371"/>
    </source>
</evidence>
<evidence type="ECO:0000313" key="5">
    <source>
        <dbReference type="Proteomes" id="UP000198862"/>
    </source>
</evidence>
<evidence type="ECO:0000256" key="1">
    <source>
        <dbReference type="ARBA" id="ARBA00023122"/>
    </source>
</evidence>
<organism evidence="4 5">
    <name type="scientific">Pseudoalteromonas denitrificans DSM 6059</name>
    <dbReference type="NCBI Taxonomy" id="1123010"/>
    <lineage>
        <taxon>Bacteria</taxon>
        <taxon>Pseudomonadati</taxon>
        <taxon>Pseudomonadota</taxon>
        <taxon>Gammaproteobacteria</taxon>
        <taxon>Alteromonadales</taxon>
        <taxon>Pseudoalteromonadaceae</taxon>
        <taxon>Pseudoalteromonas</taxon>
    </lineage>
</organism>
<feature type="domain" description="CBS" evidence="3">
    <location>
        <begin position="83"/>
        <end position="141"/>
    </location>
</feature>
<proteinExistence type="predicted"/>
<dbReference type="SMART" id="SM00116">
    <property type="entry name" value="CBS"/>
    <property type="match status" value="2"/>
</dbReference>
<dbReference type="EMBL" id="FOLO01000002">
    <property type="protein sequence ID" value="SFB90725.1"/>
    <property type="molecule type" value="Genomic_DNA"/>
</dbReference>
<accession>A0A1I1EU78</accession>